<feature type="region of interest" description="Disordered" evidence="4">
    <location>
        <begin position="134"/>
        <end position="160"/>
    </location>
</feature>
<evidence type="ECO:0000313" key="7">
    <source>
        <dbReference type="Proteomes" id="UP000010091"/>
    </source>
</evidence>
<dbReference type="CDD" id="cd00067">
    <property type="entry name" value="GAL4"/>
    <property type="match status" value="1"/>
</dbReference>
<dbReference type="Pfam" id="PF04082">
    <property type="entry name" value="Fungal_trans"/>
    <property type="match status" value="1"/>
</dbReference>
<dbReference type="InterPro" id="IPR050613">
    <property type="entry name" value="Sec_Metabolite_Reg"/>
</dbReference>
<dbReference type="SMART" id="SM00906">
    <property type="entry name" value="Fungal_trans"/>
    <property type="match status" value="1"/>
</dbReference>
<evidence type="ECO:0000256" key="4">
    <source>
        <dbReference type="SAM" id="MobiDB-lite"/>
    </source>
</evidence>
<feature type="compositionally biased region" description="Low complexity" evidence="4">
    <location>
        <begin position="134"/>
        <end position="150"/>
    </location>
</feature>
<dbReference type="SMART" id="SM00066">
    <property type="entry name" value="GAL4"/>
    <property type="match status" value="1"/>
</dbReference>
<evidence type="ECO:0000256" key="3">
    <source>
        <dbReference type="ARBA" id="ARBA00023242"/>
    </source>
</evidence>
<dbReference type="InterPro" id="IPR001138">
    <property type="entry name" value="Zn2Cys6_DnaBD"/>
</dbReference>
<feature type="domain" description="Zn(2)-C6 fungal-type" evidence="5">
    <location>
        <begin position="26"/>
        <end position="55"/>
    </location>
</feature>
<dbReference type="PROSITE" id="PS50048">
    <property type="entry name" value="ZN2_CY6_FUNGAL_2"/>
    <property type="match status" value="1"/>
</dbReference>
<dbReference type="InterPro" id="IPR007219">
    <property type="entry name" value="XnlR_reg_dom"/>
</dbReference>
<keyword evidence="7" id="KW-1185">Reference proteome</keyword>
<dbReference type="GO" id="GO:0005634">
    <property type="term" value="C:nucleus"/>
    <property type="evidence" value="ECO:0007669"/>
    <property type="project" value="UniProtKB-SubCell"/>
</dbReference>
<proteinExistence type="predicted"/>
<evidence type="ECO:0000313" key="6">
    <source>
        <dbReference type="EMBL" id="AGV14275.1"/>
    </source>
</evidence>
<dbReference type="GO" id="GO:0008270">
    <property type="term" value="F:zinc ion binding"/>
    <property type="evidence" value="ECO:0007669"/>
    <property type="project" value="InterPro"/>
</dbReference>
<dbReference type="RefSeq" id="XP_012048894.1">
    <property type="nucleotide sequence ID" value="XM_012193504.1"/>
</dbReference>
<dbReference type="SUPFAM" id="SSF57701">
    <property type="entry name" value="Zn2/Cys6 DNA-binding domain"/>
    <property type="match status" value="1"/>
</dbReference>
<dbReference type="PANTHER" id="PTHR31001">
    <property type="entry name" value="UNCHARACTERIZED TRANSCRIPTIONAL REGULATORY PROTEIN"/>
    <property type="match status" value="1"/>
</dbReference>
<gene>
    <name evidence="6" type="ORF">CNAG_07977</name>
</gene>
<keyword evidence="2" id="KW-0479">Metal-binding</keyword>
<accession>T2BM64</accession>
<dbReference type="AlphaFoldDB" id="T2BM64"/>
<dbReference type="GO" id="GO:0006351">
    <property type="term" value="P:DNA-templated transcription"/>
    <property type="evidence" value="ECO:0007669"/>
    <property type="project" value="InterPro"/>
</dbReference>
<dbReference type="Proteomes" id="UP000010091">
    <property type="component" value="Chromosome 4"/>
</dbReference>
<protein>
    <recommendedName>
        <fullName evidence="5">Zn(2)-C6 fungal-type domain-containing protein</fullName>
    </recommendedName>
</protein>
<dbReference type="OrthoDB" id="424974at2759"/>
<dbReference type="EMBL" id="CP003823">
    <property type="protein sequence ID" value="AGV14275.1"/>
    <property type="molecule type" value="Genomic_DNA"/>
</dbReference>
<dbReference type="InterPro" id="IPR036864">
    <property type="entry name" value="Zn2-C6_fun-type_DNA-bd_sf"/>
</dbReference>
<dbReference type="GO" id="GO:0000981">
    <property type="term" value="F:DNA-binding transcription factor activity, RNA polymerase II-specific"/>
    <property type="evidence" value="ECO:0007669"/>
    <property type="project" value="InterPro"/>
</dbReference>
<dbReference type="GO" id="GO:0003677">
    <property type="term" value="F:DNA binding"/>
    <property type="evidence" value="ECO:0007669"/>
    <property type="project" value="InterPro"/>
</dbReference>
<sequence length="821" mass="91722">MTDDHIDQPPLPEPPKKKRKKRKPLNCAECRRLKLKCDREVPCSNCKRRGCTSQCWGVDMDDHQNDDRHSFFSHYDKANTSNQTATLGVSQGETGVAREQISVSDGDRSSRFPEGPSEIFPTFVPSATSVHFAASQPPASSLSPHSLPGSDRTAFQERSFGSLRIGRDGRSRYLGPTAASQWLRDQESAEDRGVPSLSRVSSPLANQSHASRFSLAVHRATTFPFDNSFSALTKESIIASMPSWSEANGLIEAYYRYFAFHFEIVSRSTLQQILQQAYSYVRNRTLGQSLKVHPQELALLFIVFAMGARYSLESTLDEAPDLEYLPLAQACLAKGDFMAHNTLAGVQALVIMAFYNLEAEDGRSGDSAWPLFGLAMRIIQAMGLHRDGQRWGLPDHIIEERRRIFWESYSADIFQANCFSRPNSIYPEYVDTAFPAERYIEDGLEPGEKGYFTLKYELSQLSVRIIDLTMRASAPDYIQIVDLHKALISFQRDIPYTFRCRAMLESLPSEYADPVNAREQSPQPSKRDLSKTFQRTLLAMMLTETNLYLHRPFFARAMLDTAADPTRSAYGLSYLTVVERCNAMVQLVAEIHALYPSVSARHWALWYHLFNAAVCMGNLVLHRPHDQLAGFAMIQLESTISLYLKIVPLRSSPAVMRNLKWLWRLRARAAQAGTRGADTSTCDVESIEDADVDDASMLGWRTRLIERATETGGINLPTSAQISASRQAVPSNEPVTAVNETISKALEELFTSSSSSAHFRSPGTTSQSMDPAADLLFSQLCNLPMEPSDGTFGNTTDPSADLWEWDDGLEGVDLSAIDWGT</sequence>
<comment type="subcellular location">
    <subcellularLocation>
        <location evidence="1">Nucleus</location>
    </subcellularLocation>
</comment>
<evidence type="ECO:0000256" key="1">
    <source>
        <dbReference type="ARBA" id="ARBA00004123"/>
    </source>
</evidence>
<feature type="region of interest" description="Disordered" evidence="4">
    <location>
        <begin position="1"/>
        <end position="23"/>
    </location>
</feature>
<reference evidence="6 7" key="1">
    <citation type="journal article" date="2014" name="PLoS Genet.">
        <title>Analysis of the genome and transcriptome of Cryptococcus neoformans var. grubii reveals complex RNA expression and microevolution leading to virulence attenuation.</title>
        <authorList>
            <person name="Janbon G."/>
            <person name="Ormerod K.L."/>
            <person name="Paulet D."/>
            <person name="Byrnes E.J.III."/>
            <person name="Yadav V."/>
            <person name="Chatterjee G."/>
            <person name="Mullapudi N."/>
            <person name="Hon C.C."/>
            <person name="Billmyre R.B."/>
            <person name="Brunel F."/>
            <person name="Bahn Y.S."/>
            <person name="Chen W."/>
            <person name="Chen Y."/>
            <person name="Chow E.W."/>
            <person name="Coppee J.Y."/>
            <person name="Floyd-Averette A."/>
            <person name="Gaillardin C."/>
            <person name="Gerik K.J."/>
            <person name="Goldberg J."/>
            <person name="Gonzalez-Hilarion S."/>
            <person name="Gujja S."/>
            <person name="Hamlin J.L."/>
            <person name="Hsueh Y.P."/>
            <person name="Ianiri G."/>
            <person name="Jones S."/>
            <person name="Kodira C.D."/>
            <person name="Kozubowski L."/>
            <person name="Lam W."/>
            <person name="Marra M."/>
            <person name="Mesner L.D."/>
            <person name="Mieczkowski P.A."/>
            <person name="Moyrand F."/>
            <person name="Nielsen K."/>
            <person name="Proux C."/>
            <person name="Rossignol T."/>
            <person name="Schein J.E."/>
            <person name="Sun S."/>
            <person name="Wollschlaeger C."/>
            <person name="Wood I.A."/>
            <person name="Zeng Q."/>
            <person name="Neuveglise C."/>
            <person name="Newlon C.S."/>
            <person name="Perfect J.R."/>
            <person name="Lodge J.K."/>
            <person name="Idnurm A."/>
            <person name="Stajich J.E."/>
            <person name="Kronstad J.W."/>
            <person name="Sanyal K."/>
            <person name="Heitman J."/>
            <person name="Fraser J.A."/>
            <person name="Cuomo C.A."/>
            <person name="Dietrich F.S."/>
        </authorList>
    </citation>
    <scope>NUCLEOTIDE SEQUENCE [LARGE SCALE GENOMIC DNA]</scope>
    <source>
        <strain evidence="7">H99 / ATCC 208821 / CBS 10515 / FGSC 9487</strain>
    </source>
</reference>
<name>T2BM64_CRYN9</name>
<organism evidence="6 7">
    <name type="scientific">Cryptococcus neoformans (strain H99 / ATCC 208821 / CBS 10515 / FGSC 9487)</name>
    <name type="common">Cryptococcus neoformans var. grubii serotype A</name>
    <dbReference type="NCBI Taxonomy" id="235443"/>
    <lineage>
        <taxon>Eukaryota</taxon>
        <taxon>Fungi</taxon>
        <taxon>Dikarya</taxon>
        <taxon>Basidiomycota</taxon>
        <taxon>Agaricomycotina</taxon>
        <taxon>Tremellomycetes</taxon>
        <taxon>Tremellales</taxon>
        <taxon>Cryptococcaceae</taxon>
        <taxon>Cryptococcus</taxon>
        <taxon>Cryptococcus neoformans species complex</taxon>
    </lineage>
</organism>
<dbReference type="VEuPathDB" id="FungiDB:CNAG_07977"/>
<dbReference type="PANTHER" id="PTHR31001:SF56">
    <property type="entry name" value="ZN(2)-C6 FUNGAL-TYPE DOMAIN-CONTAINING PROTEIN"/>
    <property type="match status" value="1"/>
</dbReference>
<keyword evidence="3" id="KW-0539">Nucleus</keyword>
<dbReference type="HOGENOM" id="CLU_337710_0_0_1"/>
<dbReference type="KEGG" id="cng:CNAG_07977"/>
<dbReference type="Pfam" id="PF00172">
    <property type="entry name" value="Zn_clus"/>
    <property type="match status" value="1"/>
</dbReference>
<dbReference type="GeneID" id="23890782"/>
<dbReference type="Gene3D" id="4.10.240.10">
    <property type="entry name" value="Zn(2)-C6 fungal-type DNA-binding domain"/>
    <property type="match status" value="1"/>
</dbReference>
<evidence type="ECO:0000259" key="5">
    <source>
        <dbReference type="PROSITE" id="PS50048"/>
    </source>
</evidence>
<dbReference type="CDD" id="cd12148">
    <property type="entry name" value="fungal_TF_MHR"/>
    <property type="match status" value="1"/>
</dbReference>
<evidence type="ECO:0000256" key="2">
    <source>
        <dbReference type="ARBA" id="ARBA00022723"/>
    </source>
</evidence>